<keyword evidence="6" id="KW-0175">Coiled coil</keyword>
<dbReference type="InterPro" id="IPR032807">
    <property type="entry name" value="GNVR"/>
</dbReference>
<comment type="subcellular location">
    <subcellularLocation>
        <location evidence="1">Cell membrane</location>
        <topology evidence="1">Multi-pass membrane protein</topology>
    </subcellularLocation>
</comment>
<proteinExistence type="predicted"/>
<dbReference type="RefSeq" id="WP_280731646.1">
    <property type="nucleotide sequence ID" value="NZ_CP120367.1"/>
</dbReference>
<evidence type="ECO:0000256" key="7">
    <source>
        <dbReference type="SAM" id="MobiDB-lite"/>
    </source>
</evidence>
<keyword evidence="2" id="KW-1003">Cell membrane</keyword>
<dbReference type="Pfam" id="PF02706">
    <property type="entry name" value="Wzz"/>
    <property type="match status" value="1"/>
</dbReference>
<dbReference type="PANTHER" id="PTHR32309:SF13">
    <property type="entry name" value="FERRIC ENTEROBACTIN TRANSPORT PROTEIN FEPE"/>
    <property type="match status" value="1"/>
</dbReference>
<reference evidence="11 12" key="1">
    <citation type="submission" date="2023-03" db="EMBL/GenBank/DDBJ databases">
        <authorList>
            <person name="Kaur S."/>
            <person name="Espinosa-Saiz D."/>
            <person name="Velazquez E."/>
            <person name="Menendez E."/>
            <person name="diCenzo G.C."/>
        </authorList>
    </citation>
    <scope>NUCLEOTIDE SEQUENCE [LARGE SCALE GENOMIC DNA]</scope>
    <source>
        <strain evidence="11 12">LMG 27395</strain>
    </source>
</reference>
<evidence type="ECO:0000256" key="6">
    <source>
        <dbReference type="SAM" id="Coils"/>
    </source>
</evidence>
<dbReference type="EMBL" id="CP120370">
    <property type="protein sequence ID" value="WEX80923.1"/>
    <property type="molecule type" value="Genomic_DNA"/>
</dbReference>
<name>A0ABY8CW08_9HYPH</name>
<dbReference type="InterPro" id="IPR003856">
    <property type="entry name" value="LPS_length_determ_N"/>
</dbReference>
<evidence type="ECO:0000256" key="5">
    <source>
        <dbReference type="ARBA" id="ARBA00023136"/>
    </source>
</evidence>
<organism evidence="11 12">
    <name type="scientific">Sinorhizobium numidicum</name>
    <dbReference type="NCBI Taxonomy" id="680248"/>
    <lineage>
        <taxon>Bacteria</taxon>
        <taxon>Pseudomonadati</taxon>
        <taxon>Pseudomonadota</taxon>
        <taxon>Alphaproteobacteria</taxon>
        <taxon>Hyphomicrobiales</taxon>
        <taxon>Rhizobiaceae</taxon>
        <taxon>Sinorhizobium/Ensifer group</taxon>
        <taxon>Sinorhizobium</taxon>
    </lineage>
</organism>
<evidence type="ECO:0000313" key="12">
    <source>
        <dbReference type="Proteomes" id="UP001235547"/>
    </source>
</evidence>
<evidence type="ECO:0000256" key="8">
    <source>
        <dbReference type="SAM" id="Phobius"/>
    </source>
</evidence>
<evidence type="ECO:0000256" key="3">
    <source>
        <dbReference type="ARBA" id="ARBA00022692"/>
    </source>
</evidence>
<feature type="region of interest" description="Disordered" evidence="7">
    <location>
        <begin position="1"/>
        <end position="21"/>
    </location>
</feature>
<evidence type="ECO:0000313" key="11">
    <source>
        <dbReference type="EMBL" id="WEX80923.1"/>
    </source>
</evidence>
<feature type="domain" description="Polysaccharide chain length determinant N-terminal" evidence="9">
    <location>
        <begin position="85"/>
        <end position="170"/>
    </location>
</feature>
<evidence type="ECO:0000256" key="4">
    <source>
        <dbReference type="ARBA" id="ARBA00022989"/>
    </source>
</evidence>
<evidence type="ECO:0000256" key="2">
    <source>
        <dbReference type="ARBA" id="ARBA00022475"/>
    </source>
</evidence>
<feature type="compositionally biased region" description="Basic and acidic residues" evidence="7">
    <location>
        <begin position="1"/>
        <end position="11"/>
    </location>
</feature>
<feature type="coiled-coil region" evidence="6">
    <location>
        <begin position="351"/>
        <end position="421"/>
    </location>
</feature>
<dbReference type="Pfam" id="PF13807">
    <property type="entry name" value="GNVR"/>
    <property type="match status" value="1"/>
</dbReference>
<accession>A0ABY8CW08</accession>
<dbReference type="Proteomes" id="UP001235547">
    <property type="component" value="Chromosome 2"/>
</dbReference>
<feature type="coiled-coil region" evidence="6">
    <location>
        <begin position="256"/>
        <end position="290"/>
    </location>
</feature>
<evidence type="ECO:0000256" key="1">
    <source>
        <dbReference type="ARBA" id="ARBA00004651"/>
    </source>
</evidence>
<keyword evidence="4 8" id="KW-1133">Transmembrane helix</keyword>
<protein>
    <submittedName>
        <fullName evidence="11">GumC family protein</fullName>
    </submittedName>
</protein>
<evidence type="ECO:0000259" key="10">
    <source>
        <dbReference type="Pfam" id="PF13807"/>
    </source>
</evidence>
<feature type="transmembrane region" description="Helical" evidence="8">
    <location>
        <begin position="94"/>
        <end position="112"/>
    </location>
</feature>
<keyword evidence="3 8" id="KW-0812">Transmembrane</keyword>
<feature type="transmembrane region" description="Helical" evidence="8">
    <location>
        <begin position="493"/>
        <end position="517"/>
    </location>
</feature>
<feature type="domain" description="Tyrosine-protein kinase G-rich" evidence="10">
    <location>
        <begin position="437"/>
        <end position="512"/>
    </location>
</feature>
<dbReference type="PANTHER" id="PTHR32309">
    <property type="entry name" value="TYROSINE-PROTEIN KINASE"/>
    <property type="match status" value="1"/>
</dbReference>
<sequence>MYRRSEPEDQGLRLQTRRRSSGGSLLDLVPTIDEEARPVTVGERISARDPDIVRPVPAPQPKSGGLAEILPGLHALASIGIDDVILWLRDGIRWMIIAFIVCVAGALAYALAASQRYTVYTDLVVDPSNLNVVSDDVFTTNPQRDAQLLEVESKLRILTSRNVLKRVVDGLQLANDAEFVKPTPLALLTALFSSPDGKADNELAAMRALTERVEARREERSFVVVLNVWSEDPAKAVTISDAIVDAFEAELFQSSAESAGRVAQNLNARLDELRRNVTEAEKRVEDFRRANGLQSSNNGELVSNQLSSELNTQVLEAQQRFIQAETRYKQMSAAIAQGQTASASVFESANMTSLRQQYNALQQQIGSMQLTYGEKHPRLAAARSERATLEAAINQEARRISERAKADYDRERSALDALRAKANDETSNVFADNEAQVHLRDLERDARTKAAIYETHLARTQQITERQQIDTTNIRVISRAVPPNSRSWPPRTIILLIGGAVLGLIAGVAMAVALGLWRYLRGQQPAAA</sequence>
<keyword evidence="12" id="KW-1185">Reference proteome</keyword>
<dbReference type="InterPro" id="IPR050445">
    <property type="entry name" value="Bact_polysacc_biosynth/exp"/>
</dbReference>
<keyword evidence="5 8" id="KW-0472">Membrane</keyword>
<evidence type="ECO:0000259" key="9">
    <source>
        <dbReference type="Pfam" id="PF02706"/>
    </source>
</evidence>
<gene>
    <name evidence="11" type="ORF">PYH38_000244</name>
</gene>